<organism evidence="1 2">
    <name type="scientific">Chrysochromulina tobinii</name>
    <dbReference type="NCBI Taxonomy" id="1460289"/>
    <lineage>
        <taxon>Eukaryota</taxon>
        <taxon>Haptista</taxon>
        <taxon>Haptophyta</taxon>
        <taxon>Prymnesiophyceae</taxon>
        <taxon>Prymnesiales</taxon>
        <taxon>Chrysochromulinaceae</taxon>
        <taxon>Chrysochromulina</taxon>
    </lineage>
</organism>
<dbReference type="PANTHER" id="PTHR31152:SF1">
    <property type="entry name" value="PLAC8 FAMILY PROTEIN"/>
    <property type="match status" value="1"/>
</dbReference>
<keyword evidence="2" id="KW-1185">Reference proteome</keyword>
<reference evidence="2" key="1">
    <citation type="journal article" date="2015" name="PLoS Genet.">
        <title>Genome Sequence and Transcriptome Analyses of Chrysochromulina tobin: Metabolic Tools for Enhanced Algal Fitness in the Prominent Order Prymnesiales (Haptophyceae).</title>
        <authorList>
            <person name="Hovde B.T."/>
            <person name="Deodato C.R."/>
            <person name="Hunsperger H.M."/>
            <person name="Ryken S.A."/>
            <person name="Yost W."/>
            <person name="Jha R.K."/>
            <person name="Patterson J."/>
            <person name="Monnat R.J. Jr."/>
            <person name="Barlow S.B."/>
            <person name="Starkenburg S.R."/>
            <person name="Cattolico R.A."/>
        </authorList>
    </citation>
    <scope>NUCLEOTIDE SEQUENCE</scope>
    <source>
        <strain evidence="2">CCMP291</strain>
    </source>
</reference>
<dbReference type="PANTHER" id="PTHR31152">
    <property type="entry name" value="PLAC8 FAMILY PROTEIN"/>
    <property type="match status" value="1"/>
</dbReference>
<proteinExistence type="predicted"/>
<gene>
    <name evidence="1" type="ORF">Ctob_003697</name>
</gene>
<accession>A0A0M0J7T7</accession>
<sequence>MQNSPHRYGVGLKDACCAEPCCCIISMIGVPFGCTACWARKAVLDKYHNGLDDYTCCQGYLGQCCCVDTRECCKGSGLGLCLEGFCCPVFSISLARIHIMHTKQIRPDPCDYQLIACSNCLQLVSCILDIVAIFFEPARDFAQLLDLVVDLFTCSIAGCMAAQVHHEIKKDNEAGQIIYIVVEGMPVAGGLAAQDTMGAIAYAQPQPVAVAVPIGQPVGVYRSAGAPPKAEEMTR</sequence>
<comment type="caution">
    <text evidence="1">The sequence shown here is derived from an EMBL/GenBank/DDBJ whole genome shotgun (WGS) entry which is preliminary data.</text>
</comment>
<dbReference type="EMBL" id="JWZX01003291">
    <property type="protein sequence ID" value="KOO22293.1"/>
    <property type="molecule type" value="Genomic_DNA"/>
</dbReference>
<dbReference type="AlphaFoldDB" id="A0A0M0J7T7"/>
<dbReference type="OrthoDB" id="998115at2759"/>
<evidence type="ECO:0000313" key="1">
    <source>
        <dbReference type="EMBL" id="KOO22293.1"/>
    </source>
</evidence>
<protein>
    <submittedName>
        <fullName evidence="1">Uncharacterized protein</fullName>
    </submittedName>
</protein>
<dbReference type="Proteomes" id="UP000037460">
    <property type="component" value="Unassembled WGS sequence"/>
</dbReference>
<evidence type="ECO:0000313" key="2">
    <source>
        <dbReference type="Proteomes" id="UP000037460"/>
    </source>
</evidence>
<name>A0A0M0J7T7_9EUKA</name>